<reference evidence="5" key="1">
    <citation type="journal article" date="2018" name="Nat. Microbiol.">
        <title>Leveraging single-cell genomics to expand the fungal tree of life.</title>
        <authorList>
            <person name="Ahrendt S.R."/>
            <person name="Quandt C.A."/>
            <person name="Ciobanu D."/>
            <person name="Clum A."/>
            <person name="Salamov A."/>
            <person name="Andreopoulos B."/>
            <person name="Cheng J.F."/>
            <person name="Woyke T."/>
            <person name="Pelin A."/>
            <person name="Henrissat B."/>
            <person name="Reynolds N.K."/>
            <person name="Benny G.L."/>
            <person name="Smith M.E."/>
            <person name="James T.Y."/>
            <person name="Grigoriev I.V."/>
        </authorList>
    </citation>
    <scope>NUCLEOTIDE SEQUENCE [LARGE SCALE GENOMIC DNA]</scope>
</reference>
<dbReference type="Pfam" id="PF25809">
    <property type="entry name" value="STEEP1"/>
    <property type="match status" value="1"/>
</dbReference>
<evidence type="ECO:0000259" key="3">
    <source>
        <dbReference type="Pfam" id="PF25809"/>
    </source>
</evidence>
<organism evidence="4 5">
    <name type="scientific">Blyttiomyces helicus</name>
    <dbReference type="NCBI Taxonomy" id="388810"/>
    <lineage>
        <taxon>Eukaryota</taxon>
        <taxon>Fungi</taxon>
        <taxon>Fungi incertae sedis</taxon>
        <taxon>Chytridiomycota</taxon>
        <taxon>Chytridiomycota incertae sedis</taxon>
        <taxon>Chytridiomycetes</taxon>
        <taxon>Chytridiomycetes incertae sedis</taxon>
        <taxon>Blyttiomyces</taxon>
    </lineage>
</organism>
<name>A0A4V1IR85_9FUNG</name>
<dbReference type="EMBL" id="KZ996240">
    <property type="protein sequence ID" value="RKO89177.1"/>
    <property type="molecule type" value="Genomic_DNA"/>
</dbReference>
<keyword evidence="5" id="KW-1185">Reference proteome</keyword>
<dbReference type="PANTHER" id="PTHR46355:SF1">
    <property type="entry name" value="STING ER EXIT PROTEIN"/>
    <property type="match status" value="1"/>
</dbReference>
<dbReference type="GO" id="GO:0005737">
    <property type="term" value="C:cytoplasm"/>
    <property type="evidence" value="ECO:0007669"/>
    <property type="project" value="GOC"/>
</dbReference>
<sequence>MPKIVSSSTISASTDLAAEKNLLIYYCVYCGEFLMVLEKAGGSVTYQGAGLVDSFGLPRRKTDNAYIVNEEKRTYRFNMETGPTKIVKRDDGYEKQHRMHCPRCKLFVAYDQKRGFTYVLDGAVHATAPVGPPVGRDAPSIRLPDSRAPLPGS</sequence>
<dbReference type="GO" id="GO:0090158">
    <property type="term" value="P:endoplasmic reticulum membrane organization"/>
    <property type="evidence" value="ECO:0007669"/>
    <property type="project" value="TreeGrafter"/>
</dbReference>
<dbReference type="PANTHER" id="PTHR46355">
    <property type="entry name" value="UPF0428 PROTEIN CXORF56"/>
    <property type="match status" value="1"/>
</dbReference>
<comment type="similarity">
    <text evidence="1">Belongs to the STEEP1 family.</text>
</comment>
<evidence type="ECO:0000256" key="1">
    <source>
        <dbReference type="ARBA" id="ARBA00024205"/>
    </source>
</evidence>
<evidence type="ECO:0000256" key="2">
    <source>
        <dbReference type="SAM" id="MobiDB-lite"/>
    </source>
</evidence>
<evidence type="ECO:0000313" key="4">
    <source>
        <dbReference type="EMBL" id="RKO89177.1"/>
    </source>
</evidence>
<proteinExistence type="inferred from homology"/>
<evidence type="ECO:0000313" key="5">
    <source>
        <dbReference type="Proteomes" id="UP000269721"/>
    </source>
</evidence>
<dbReference type="OrthoDB" id="418131at2759"/>
<feature type="domain" description="STEEP1" evidence="3">
    <location>
        <begin position="57"/>
        <end position="127"/>
    </location>
</feature>
<feature type="region of interest" description="Disordered" evidence="2">
    <location>
        <begin position="129"/>
        <end position="153"/>
    </location>
</feature>
<dbReference type="InterPro" id="IPR057965">
    <property type="entry name" value="STEEP1_dom"/>
</dbReference>
<dbReference type="Proteomes" id="UP000269721">
    <property type="component" value="Unassembled WGS sequence"/>
</dbReference>
<dbReference type="InterPro" id="IPR029704">
    <property type="entry name" value="STEEP-like"/>
</dbReference>
<dbReference type="GO" id="GO:0006888">
    <property type="term" value="P:endoplasmic reticulum to Golgi vesicle-mediated transport"/>
    <property type="evidence" value="ECO:0007669"/>
    <property type="project" value="TreeGrafter"/>
</dbReference>
<accession>A0A4V1IR85</accession>
<gene>
    <name evidence="4" type="ORF">BDK51DRAFT_53248</name>
</gene>
<dbReference type="AlphaFoldDB" id="A0A4V1IR85"/>
<protein>
    <recommendedName>
        <fullName evidence="3">STEEP1 domain-containing protein</fullName>
    </recommendedName>
</protein>